<protein>
    <recommendedName>
        <fullName evidence="8">MalT-like TPR region domain-containing protein</fullName>
    </recommendedName>
</protein>
<organism evidence="7">
    <name type="scientific">uncultured Gemmatimonadota bacterium</name>
    <dbReference type="NCBI Taxonomy" id="203437"/>
    <lineage>
        <taxon>Bacteria</taxon>
        <taxon>Pseudomonadati</taxon>
        <taxon>Gemmatimonadota</taxon>
        <taxon>environmental samples</taxon>
    </lineage>
</organism>
<dbReference type="PANTHER" id="PTHR46630:SF1">
    <property type="entry name" value="TETRATRICOPEPTIDE REPEAT PROTEIN 29"/>
    <property type="match status" value="1"/>
</dbReference>
<dbReference type="SUPFAM" id="SSF48452">
    <property type="entry name" value="TPR-like"/>
    <property type="match status" value="2"/>
</dbReference>
<evidence type="ECO:0000256" key="2">
    <source>
        <dbReference type="ARBA" id="ARBA00022490"/>
    </source>
</evidence>
<evidence type="ECO:0000256" key="5">
    <source>
        <dbReference type="ARBA" id="ARBA00038253"/>
    </source>
</evidence>
<dbReference type="Gene3D" id="1.25.40.10">
    <property type="entry name" value="Tetratricopeptide repeat domain"/>
    <property type="match status" value="2"/>
</dbReference>
<evidence type="ECO:0000256" key="4">
    <source>
        <dbReference type="ARBA" id="ARBA00022803"/>
    </source>
</evidence>
<evidence type="ECO:0000313" key="7">
    <source>
        <dbReference type="EMBL" id="CAA9297044.1"/>
    </source>
</evidence>
<evidence type="ECO:0008006" key="8">
    <source>
        <dbReference type="Google" id="ProtNLM"/>
    </source>
</evidence>
<keyword evidence="6" id="KW-0175">Coiled coil</keyword>
<dbReference type="PANTHER" id="PTHR46630">
    <property type="entry name" value="TETRATRICOPEPTIDE REPEAT PROTEIN 29"/>
    <property type="match status" value="1"/>
</dbReference>
<keyword evidence="3" id="KW-0677">Repeat</keyword>
<name>A0A6J4K6F6_9BACT</name>
<dbReference type="AlphaFoldDB" id="A0A6J4K6F6"/>
<comment type="subcellular location">
    <subcellularLocation>
        <location evidence="1">Cytoplasm</location>
    </subcellularLocation>
</comment>
<sequence>MQCEELLGRAAGLERTGMWPEAAQVYAEAFRMAAGGRDLTALVRVVRGESNLRRSQGRHEEAEELARLRLEIGERNGLADEVARATNLLAVLRQCQGALEEAQALYHAALEQARQLRDNDLAGVICLNLGVVANVHGDVGEARALYLECIAASVRSGNRGHALMAYNNLGMLCADLREWLESDLYFDRGIEIARRVDDRPMLGKLYANNAEPLIHMGELARAAASLTRAEEIATPLGDSATVALAARFRAVLARLAGDFAEADRHLARAATLAQAEGLELERTEILGGLARLRWEQGRRDEARAALHEARRRFAALGAAREIRRLDEVLAEWETA</sequence>
<keyword evidence="4" id="KW-0802">TPR repeat</keyword>
<evidence type="ECO:0000256" key="6">
    <source>
        <dbReference type="SAM" id="Coils"/>
    </source>
</evidence>
<dbReference type="GO" id="GO:0005737">
    <property type="term" value="C:cytoplasm"/>
    <property type="evidence" value="ECO:0007669"/>
    <property type="project" value="UniProtKB-SubCell"/>
</dbReference>
<evidence type="ECO:0000256" key="1">
    <source>
        <dbReference type="ARBA" id="ARBA00004496"/>
    </source>
</evidence>
<reference evidence="7" key="1">
    <citation type="submission" date="2020-02" db="EMBL/GenBank/DDBJ databases">
        <authorList>
            <person name="Meier V. D."/>
        </authorList>
    </citation>
    <scope>NUCLEOTIDE SEQUENCE</scope>
    <source>
        <strain evidence="7">AVDCRST_MAG68</strain>
    </source>
</reference>
<dbReference type="InterPro" id="IPR019734">
    <property type="entry name" value="TPR_rpt"/>
</dbReference>
<comment type="similarity">
    <text evidence="5">Belongs to the Rap family.</text>
</comment>
<dbReference type="EMBL" id="CADCTW010000007">
    <property type="protein sequence ID" value="CAA9297044.1"/>
    <property type="molecule type" value="Genomic_DNA"/>
</dbReference>
<keyword evidence="2" id="KW-0963">Cytoplasm</keyword>
<feature type="coiled-coil region" evidence="6">
    <location>
        <begin position="92"/>
        <end position="119"/>
    </location>
</feature>
<dbReference type="InterPro" id="IPR051476">
    <property type="entry name" value="Bac_ResReg_Asp_Phosphatase"/>
</dbReference>
<dbReference type="InterPro" id="IPR011990">
    <property type="entry name" value="TPR-like_helical_dom_sf"/>
</dbReference>
<gene>
    <name evidence="7" type="ORF">AVDCRST_MAG68-73</name>
</gene>
<dbReference type="SMART" id="SM00028">
    <property type="entry name" value="TPR"/>
    <property type="match status" value="6"/>
</dbReference>
<proteinExistence type="inferred from homology"/>
<accession>A0A6J4K6F6</accession>
<evidence type="ECO:0000256" key="3">
    <source>
        <dbReference type="ARBA" id="ARBA00022737"/>
    </source>
</evidence>